<comment type="caution">
    <text evidence="4">The sequence shown here is derived from an EMBL/GenBank/DDBJ whole genome shotgun (WGS) entry which is preliminary data.</text>
</comment>
<accession>A0A3D9R1I2</accession>
<protein>
    <submittedName>
        <fullName evidence="4">Uncharacterized protein DUF4855</fullName>
    </submittedName>
</protein>
<reference evidence="4 5" key="1">
    <citation type="submission" date="2018-08" db="EMBL/GenBank/DDBJ databases">
        <title>Genomic Encyclopedia of Type Strains, Phase III (KMG-III): the genomes of soil and plant-associated and newly described type strains.</title>
        <authorList>
            <person name="Whitman W."/>
        </authorList>
    </citation>
    <scope>NUCLEOTIDE SEQUENCE [LARGE SCALE GENOMIC DNA]</scope>
    <source>
        <strain evidence="4 5">CGMCC 1.10966</strain>
    </source>
</reference>
<dbReference type="EMBL" id="QTTN01000043">
    <property type="protein sequence ID" value="REE67320.1"/>
    <property type="molecule type" value="Genomic_DNA"/>
</dbReference>
<evidence type="ECO:0000259" key="3">
    <source>
        <dbReference type="PROSITE" id="PS50022"/>
    </source>
</evidence>
<feature type="signal peptide" evidence="2">
    <location>
        <begin position="1"/>
        <end position="28"/>
    </location>
</feature>
<keyword evidence="5" id="KW-1185">Reference proteome</keyword>
<dbReference type="PROSITE" id="PS50022">
    <property type="entry name" value="FA58C_3"/>
    <property type="match status" value="1"/>
</dbReference>
<dbReference type="OrthoDB" id="3799295at2"/>
<evidence type="ECO:0000256" key="2">
    <source>
        <dbReference type="SAM" id="SignalP"/>
    </source>
</evidence>
<feature type="compositionally biased region" description="Basic and acidic residues" evidence="1">
    <location>
        <begin position="213"/>
        <end position="230"/>
    </location>
</feature>
<dbReference type="Proteomes" id="UP000256304">
    <property type="component" value="Unassembled WGS sequence"/>
</dbReference>
<dbReference type="InterPro" id="IPR032329">
    <property type="entry name" value="DUF4855"/>
</dbReference>
<keyword evidence="2" id="KW-0732">Signal</keyword>
<feature type="domain" description="F5/8 type C" evidence="3">
    <location>
        <begin position="55"/>
        <end position="211"/>
    </location>
</feature>
<dbReference type="InterPro" id="IPR008979">
    <property type="entry name" value="Galactose-bd-like_sf"/>
</dbReference>
<feature type="chain" id="PRO_5017658985" evidence="2">
    <location>
        <begin position="29"/>
        <end position="957"/>
    </location>
</feature>
<dbReference type="AlphaFoldDB" id="A0A3D9R1I2"/>
<dbReference type="RefSeq" id="WP_116191940.1">
    <property type="nucleotide sequence ID" value="NZ_QTTN01000043.1"/>
</dbReference>
<sequence>MSKSMKWSRVIVSACMVLSLLVPGIAAADGAAGSEGASVDKKQERGLYNVAAGKPYTISQGVQDKDLLTYELRTEADSGSPYELTDGRTADQPPAGQSYFQNTSWIGFSRQVSRSVTIDLGQSTYIQNISGGYLQERAAAVELPRNIHYAVSEDGLNWFDAGDQHPKYSNSQSASRKVLVSGDIKVTARYVKVEFEVGMFTFVDELEVSGRPAQREDRSADKLHKEKPVKDAAPPTLKEAGGVRNMYIAYYYPVGSANETLGRWHQDDFGSIIAHTDRNGNRTGWMYDTVMFSNGGNVFTDYNTKDKWQTYLDQLFTDGQQIGALDAATAEAKVGLKDKKHRTKVVISIPYPNPNPDQVWGQLDGKTVDFNITNGEDASLQARKKAVGWYVETAEKLFKNKHYDNLELAGFYWQHEEVGFATMNEENLVKQVSRIVHQAQEKFYWIPFFQSNGSTIWRELGFDAVMMQPNYFFSSSFGPNVATGGTVDMSRLNESVQTAKRFGMGLEVEGDYQITWNGWGTDYDGQLYNGDYAVRKYFAYLNAIQSAGLNNSILGYYMGARSVYPDIMNSDKENVRSVYDETASFIDGSYQVKALDSSTIPLPAGDSWSDPIVVNAVEGDVYTSYVAVSSSKWIQFPIKAGEDWIVTLTPLNGAKFSMETRHWGPTQTRHSGFSYGKSSEVQSMLVKNPGTEDTSIMLRVFPEDGTSGKYKISLAHPIEDGTTMMNAIDLLNNSQVSGTVETPGQAIWYKILGEAAYKLSLVPDGQSDMDMQLFYDANSGSVQASSIKGTGQMESFTYNNPYAPQFLYYLKITAKTAGSYTVYNGIEPPEQQPDRGTSYDDAIAFVAADGVVYDASALQEGVTPAQARWLKFLVKPGETWGITLTPASGAEVAMETRWVEGAALGYTYSYMSHETSPQTLPVTNEGTSEQFAYIRVLAQQTGGNFTISLTKQAASAG</sequence>
<feature type="region of interest" description="Disordered" evidence="1">
    <location>
        <begin position="211"/>
        <end position="236"/>
    </location>
</feature>
<dbReference type="Pfam" id="PF16147">
    <property type="entry name" value="DUF4855"/>
    <property type="match status" value="1"/>
</dbReference>
<dbReference type="Gene3D" id="2.60.120.260">
    <property type="entry name" value="Galactose-binding domain-like"/>
    <property type="match status" value="1"/>
</dbReference>
<dbReference type="InterPro" id="IPR000421">
    <property type="entry name" value="FA58C"/>
</dbReference>
<evidence type="ECO:0000313" key="4">
    <source>
        <dbReference type="EMBL" id="REE67320.1"/>
    </source>
</evidence>
<dbReference type="Gene3D" id="2.60.120.380">
    <property type="match status" value="1"/>
</dbReference>
<dbReference type="SUPFAM" id="SSF49785">
    <property type="entry name" value="Galactose-binding domain-like"/>
    <property type="match status" value="1"/>
</dbReference>
<proteinExistence type="predicted"/>
<gene>
    <name evidence="4" type="ORF">A8990_14325</name>
</gene>
<evidence type="ECO:0000256" key="1">
    <source>
        <dbReference type="SAM" id="MobiDB-lite"/>
    </source>
</evidence>
<organism evidence="4 5">
    <name type="scientific">Paenibacillus taihuensis</name>
    <dbReference type="NCBI Taxonomy" id="1156355"/>
    <lineage>
        <taxon>Bacteria</taxon>
        <taxon>Bacillati</taxon>
        <taxon>Bacillota</taxon>
        <taxon>Bacilli</taxon>
        <taxon>Bacillales</taxon>
        <taxon>Paenibacillaceae</taxon>
        <taxon>Paenibacillus</taxon>
    </lineage>
</organism>
<evidence type="ECO:0000313" key="5">
    <source>
        <dbReference type="Proteomes" id="UP000256304"/>
    </source>
</evidence>
<name>A0A3D9R1I2_9BACL</name>